<name>A0ABQ7GGE8_DUNSA</name>
<dbReference type="EMBL" id="MU069799">
    <property type="protein sequence ID" value="KAF5833652.1"/>
    <property type="molecule type" value="Genomic_DNA"/>
</dbReference>
<sequence length="487" mass="51943">MTTTPSPAAVPKTVISEPGKEIMGGGKNAKWVKGCIELYMGNRGIEKIRGFEPYDNLQSLWLNNNRLKKINNLDANFRIKALYVQDNQICTLKGSLLTFKFLEVLDLSNNLLRNLDKIIATLSKFKYLKNLNLMGNPCVEEPDYRMIVIYNIPSLQILDLHNVTDAERLKARMLIGGETESLTVAFQKRLPPMDSSLSSQPTYPSLEEGLAKEASTIRDKRLAEQYAQDTALFANDPFPEAPVTSSGMRTLPPNAGILNARNRATFRKSLNLGGSSGGHAESRASAFNTGRSSPGPMTAFGAPSQRGHNMGTPKAFSTFTSRSSARPAVERCIVGSSASGSPYVGKVSIASWAGPLLAMQCGRLCTWQPLCGKGGRCIVGSSASGSPFEAKVSVALRTGSSHCAGGHFNVGGFASGSPYVAKANVAPEAALHLAALCGKGEHCNVGRPAPGSPYMGKVSVAPGSPYVAKVNVAPEAALHLAAPMWQR</sequence>
<dbReference type="InterPro" id="IPR001611">
    <property type="entry name" value="Leu-rich_rpt"/>
</dbReference>
<evidence type="ECO:0000256" key="1">
    <source>
        <dbReference type="ARBA" id="ARBA00004430"/>
    </source>
</evidence>
<dbReference type="PROSITE" id="PS51450">
    <property type="entry name" value="LRR"/>
    <property type="match status" value="2"/>
</dbReference>
<dbReference type="InterPro" id="IPR032675">
    <property type="entry name" value="LRR_dom_sf"/>
</dbReference>
<keyword evidence="4" id="KW-1185">Reference proteome</keyword>
<evidence type="ECO:0000313" key="3">
    <source>
        <dbReference type="EMBL" id="KAF5833652.1"/>
    </source>
</evidence>
<dbReference type="Proteomes" id="UP000815325">
    <property type="component" value="Unassembled WGS sequence"/>
</dbReference>
<proteinExistence type="predicted"/>
<protein>
    <submittedName>
        <fullName evidence="3">Uncharacterized protein</fullName>
    </submittedName>
</protein>
<dbReference type="Gene3D" id="3.80.10.10">
    <property type="entry name" value="Ribonuclease Inhibitor"/>
    <property type="match status" value="1"/>
</dbReference>
<reference evidence="3" key="1">
    <citation type="submission" date="2017-08" db="EMBL/GenBank/DDBJ databases">
        <authorList>
            <person name="Polle J.E."/>
            <person name="Barry K."/>
            <person name="Cushman J."/>
            <person name="Schmutz J."/>
            <person name="Tran D."/>
            <person name="Hathwaick L.T."/>
            <person name="Yim W.C."/>
            <person name="Jenkins J."/>
            <person name="Mckie-Krisberg Z.M."/>
            <person name="Prochnik S."/>
            <person name="Lindquist E."/>
            <person name="Dockter R.B."/>
            <person name="Adam C."/>
            <person name="Molina H."/>
            <person name="Bunkerborg J."/>
            <person name="Jin E."/>
            <person name="Buchheim M."/>
            <person name="Magnuson J."/>
        </authorList>
    </citation>
    <scope>NUCLEOTIDE SEQUENCE</scope>
    <source>
        <strain evidence="3">CCAP 19/18</strain>
    </source>
</reference>
<evidence type="ECO:0000313" key="4">
    <source>
        <dbReference type="Proteomes" id="UP000815325"/>
    </source>
</evidence>
<evidence type="ECO:0000256" key="2">
    <source>
        <dbReference type="SAM" id="MobiDB-lite"/>
    </source>
</evidence>
<organism evidence="3 4">
    <name type="scientific">Dunaliella salina</name>
    <name type="common">Green alga</name>
    <name type="synonym">Protococcus salinus</name>
    <dbReference type="NCBI Taxonomy" id="3046"/>
    <lineage>
        <taxon>Eukaryota</taxon>
        <taxon>Viridiplantae</taxon>
        <taxon>Chlorophyta</taxon>
        <taxon>core chlorophytes</taxon>
        <taxon>Chlorophyceae</taxon>
        <taxon>CS clade</taxon>
        <taxon>Chlamydomonadales</taxon>
        <taxon>Dunaliellaceae</taxon>
        <taxon>Dunaliella</taxon>
    </lineage>
</organism>
<dbReference type="Pfam" id="PF14580">
    <property type="entry name" value="LRR_9"/>
    <property type="match status" value="1"/>
</dbReference>
<comment type="caution">
    <text evidence="3">The sequence shown here is derived from an EMBL/GenBank/DDBJ whole genome shotgun (WGS) entry which is preliminary data.</text>
</comment>
<dbReference type="SUPFAM" id="SSF52058">
    <property type="entry name" value="L domain-like"/>
    <property type="match status" value="1"/>
</dbReference>
<dbReference type="InterPro" id="IPR042655">
    <property type="entry name" value="LRC72"/>
</dbReference>
<feature type="region of interest" description="Disordered" evidence="2">
    <location>
        <begin position="271"/>
        <end position="296"/>
    </location>
</feature>
<comment type="subcellular location">
    <subcellularLocation>
        <location evidence="1">Cytoplasm</location>
        <location evidence="1">Cytoskeleton</location>
        <location evidence="1">Cilium axoneme</location>
    </subcellularLocation>
</comment>
<accession>A0ABQ7GGE8</accession>
<dbReference type="SMART" id="SM00365">
    <property type="entry name" value="LRR_SD22"/>
    <property type="match status" value="2"/>
</dbReference>
<dbReference type="PANTHER" id="PTHR46759:SF1">
    <property type="entry name" value="LEUCINE-RICH REPEAT-CONTAINING PROTEIN 72"/>
    <property type="match status" value="1"/>
</dbReference>
<dbReference type="PANTHER" id="PTHR46759">
    <property type="entry name" value="LEUCINE-RICH REPEAT-CONTAINING PROTEIN 72"/>
    <property type="match status" value="1"/>
</dbReference>
<gene>
    <name evidence="3" type="ORF">DUNSADRAFT_9995</name>
</gene>